<dbReference type="Gene3D" id="1.10.150.50">
    <property type="entry name" value="Transcription Factor, Ets-1"/>
    <property type="match status" value="1"/>
</dbReference>
<feature type="compositionally biased region" description="Basic residues" evidence="3">
    <location>
        <begin position="151"/>
        <end position="166"/>
    </location>
</feature>
<feature type="compositionally biased region" description="Basic and acidic residues" evidence="3">
    <location>
        <begin position="864"/>
        <end position="877"/>
    </location>
</feature>
<feature type="region of interest" description="Disordered" evidence="3">
    <location>
        <begin position="247"/>
        <end position="267"/>
    </location>
</feature>
<feature type="compositionally biased region" description="Low complexity" evidence="3">
    <location>
        <begin position="557"/>
        <end position="568"/>
    </location>
</feature>
<feature type="compositionally biased region" description="Low complexity" evidence="3">
    <location>
        <begin position="880"/>
        <end position="915"/>
    </location>
</feature>
<feature type="region of interest" description="Disordered" evidence="3">
    <location>
        <begin position="73"/>
        <end position="121"/>
    </location>
</feature>
<feature type="compositionally biased region" description="Low complexity" evidence="3">
    <location>
        <begin position="396"/>
        <end position="406"/>
    </location>
</feature>
<dbReference type="SUPFAM" id="SSF47769">
    <property type="entry name" value="SAM/Pointed domain"/>
    <property type="match status" value="1"/>
</dbReference>
<feature type="compositionally biased region" description="Basic and acidic residues" evidence="3">
    <location>
        <begin position="945"/>
        <end position="960"/>
    </location>
</feature>
<evidence type="ECO:0000256" key="1">
    <source>
        <dbReference type="ARBA" id="ARBA00022443"/>
    </source>
</evidence>
<accession>A0AAE1NEN3</accession>
<dbReference type="PANTHER" id="PTHR12301">
    <property type="entry name" value="SAM-DOMAIN, SH3 AND NUCLEAR LOCALIZATION SIGNALS PROTEIN RELATED"/>
    <property type="match status" value="1"/>
</dbReference>
<reference evidence="5" key="1">
    <citation type="submission" date="2023-11" db="EMBL/GenBank/DDBJ databases">
        <title>Genome assemblies of two species of porcelain crab, Petrolisthes cinctipes and Petrolisthes manimaculis (Anomura: Porcellanidae).</title>
        <authorList>
            <person name="Angst P."/>
        </authorList>
    </citation>
    <scope>NUCLEOTIDE SEQUENCE</scope>
    <source>
        <strain evidence="5">PB745_02</strain>
        <tissue evidence="5">Gill</tissue>
    </source>
</reference>
<name>A0AAE1NEN3_9EUCA</name>
<comment type="caution">
    <text evidence="5">The sequence shown here is derived from an EMBL/GenBank/DDBJ whole genome shotgun (WGS) entry which is preliminary data.</text>
</comment>
<dbReference type="PANTHER" id="PTHR12301:SF10">
    <property type="match status" value="1"/>
</dbReference>
<dbReference type="SMART" id="SM00454">
    <property type="entry name" value="SAM"/>
    <property type="match status" value="1"/>
</dbReference>
<dbReference type="PROSITE" id="PS50002">
    <property type="entry name" value="SH3"/>
    <property type="match status" value="1"/>
</dbReference>
<dbReference type="Pfam" id="PF07653">
    <property type="entry name" value="SH3_2"/>
    <property type="match status" value="1"/>
</dbReference>
<dbReference type="SMART" id="SM00326">
    <property type="entry name" value="SH3"/>
    <property type="match status" value="1"/>
</dbReference>
<keyword evidence="6" id="KW-1185">Reference proteome</keyword>
<evidence type="ECO:0000256" key="2">
    <source>
        <dbReference type="PROSITE-ProRule" id="PRU00192"/>
    </source>
</evidence>
<feature type="compositionally biased region" description="Low complexity" evidence="3">
    <location>
        <begin position="497"/>
        <end position="509"/>
    </location>
</feature>
<evidence type="ECO:0000256" key="3">
    <source>
        <dbReference type="SAM" id="MobiDB-lite"/>
    </source>
</evidence>
<dbReference type="Gene3D" id="2.30.30.40">
    <property type="entry name" value="SH3 Domains"/>
    <property type="match status" value="1"/>
</dbReference>
<feature type="region of interest" description="Disordered" evidence="3">
    <location>
        <begin position="694"/>
        <end position="723"/>
    </location>
</feature>
<evidence type="ECO:0000313" key="5">
    <source>
        <dbReference type="EMBL" id="KAK4288660.1"/>
    </source>
</evidence>
<feature type="compositionally biased region" description="Basic and acidic residues" evidence="3">
    <location>
        <begin position="803"/>
        <end position="819"/>
    </location>
</feature>
<dbReference type="SUPFAM" id="SSF50044">
    <property type="entry name" value="SH3-domain"/>
    <property type="match status" value="1"/>
</dbReference>
<dbReference type="EMBL" id="JAWZYT010006191">
    <property type="protein sequence ID" value="KAK4288660.1"/>
    <property type="molecule type" value="Genomic_DNA"/>
</dbReference>
<feature type="region of interest" description="Disordered" evidence="3">
    <location>
        <begin position="38"/>
        <end position="59"/>
    </location>
</feature>
<feature type="region of interest" description="Disordered" evidence="3">
    <location>
        <begin position="447"/>
        <end position="602"/>
    </location>
</feature>
<feature type="compositionally biased region" description="Pro residues" evidence="3">
    <location>
        <begin position="80"/>
        <end position="92"/>
    </location>
</feature>
<evidence type="ECO:0000259" key="4">
    <source>
        <dbReference type="PROSITE" id="PS50002"/>
    </source>
</evidence>
<proteinExistence type="predicted"/>
<feature type="domain" description="SH3" evidence="4">
    <location>
        <begin position="632"/>
        <end position="693"/>
    </location>
</feature>
<feature type="region of interest" description="Disordered" evidence="3">
    <location>
        <begin position="386"/>
        <end position="421"/>
    </location>
</feature>
<dbReference type="InterPro" id="IPR051725">
    <property type="entry name" value="SAM-SH3_domain_protein"/>
</dbReference>
<dbReference type="Proteomes" id="UP001292094">
    <property type="component" value="Unassembled WGS sequence"/>
</dbReference>
<dbReference type="AlphaFoldDB" id="A0AAE1NEN3"/>
<protein>
    <recommendedName>
        <fullName evidence="4">SH3 domain-containing protein</fullName>
    </recommendedName>
</protein>
<feature type="compositionally biased region" description="Polar residues" evidence="3">
    <location>
        <begin position="247"/>
        <end position="262"/>
    </location>
</feature>
<feature type="region of interest" description="Disordered" evidence="3">
    <location>
        <begin position="151"/>
        <end position="192"/>
    </location>
</feature>
<organism evidence="5 6">
    <name type="scientific">Petrolisthes manimaculis</name>
    <dbReference type="NCBI Taxonomy" id="1843537"/>
    <lineage>
        <taxon>Eukaryota</taxon>
        <taxon>Metazoa</taxon>
        <taxon>Ecdysozoa</taxon>
        <taxon>Arthropoda</taxon>
        <taxon>Crustacea</taxon>
        <taxon>Multicrustacea</taxon>
        <taxon>Malacostraca</taxon>
        <taxon>Eumalacostraca</taxon>
        <taxon>Eucarida</taxon>
        <taxon>Decapoda</taxon>
        <taxon>Pleocyemata</taxon>
        <taxon>Anomura</taxon>
        <taxon>Galatheoidea</taxon>
        <taxon>Porcellanidae</taxon>
        <taxon>Petrolisthes</taxon>
    </lineage>
</organism>
<dbReference type="InterPro" id="IPR013761">
    <property type="entry name" value="SAM/pointed_sf"/>
</dbReference>
<dbReference type="InterPro" id="IPR036028">
    <property type="entry name" value="SH3-like_dom_sf"/>
</dbReference>
<feature type="compositionally biased region" description="Basic and acidic residues" evidence="3">
    <location>
        <begin position="694"/>
        <end position="708"/>
    </location>
</feature>
<keyword evidence="1 2" id="KW-0728">SH3 domain</keyword>
<dbReference type="InterPro" id="IPR001452">
    <property type="entry name" value="SH3_domain"/>
</dbReference>
<gene>
    <name evidence="5" type="ORF">Pmani_038319</name>
</gene>
<feature type="compositionally biased region" description="Basic and acidic residues" evidence="3">
    <location>
        <begin position="45"/>
        <end position="54"/>
    </location>
</feature>
<evidence type="ECO:0000313" key="6">
    <source>
        <dbReference type="Proteomes" id="UP001292094"/>
    </source>
</evidence>
<sequence length="1013" mass="108797">MLSVLCLHRSLQDSEGHVRGEDGVVRVRGLRGRVMVAPKALTQHTDGDDNDHTGSDSSLNLSLTSAITLSSSSSLSSLCEPPPTPLRLPNPHEPSGTGSIPNDSPVVDTKNTASHSEEVNPPKIHVSEVYPSDSCPTHYLTLGHEPRSHAHTRGKVTWGAKHHGRGSRGGAGRGRYVSPPTAPSGRCHTEPPNMPVEDLLQVSWQWESRPARSASLRRRPSRRVSCRWKSRPRPALRRPSGCHLHLSPSSTCVTQTGNSGNSKGDRDGVAGVIMVPGSEGKDTLQVHFRRHPPLPPPHPADTTSMPPQSLKRKWRHSDLLPRLLTEALVNVKSGGSSGDGVKPVDGMGRTRHMPLWMRRLSHLVLRGDREGTTTPTSTFYMDLQEDQIGTGRRPHSLVSNTSSRSGGSRRRSSVSPRATLAPRLSHKSVGWSLKQRRAAGHSMLPQLPVLHLTPPPPDSTHGAEDYTGGEQQQKRGGVLGRLLHRLRPPSPAPSPTSSPLLSRSSVSGGSEDGHSPSHSSDYEEQDDLEHTGSASLVGRMRGLRRDMQKKISRLKSPRGSTSSSPGSLPVDISKPLPPQGSSATSLVAPPRPHPTSAASYESLPSSTIPIVGASSSNRSSLSGEEAEPYTGPFIGRARALVDCHPSPYDQHALKFKKGDTINIIAKNPSGQWQGCIDGRVGHFKFILVEEEVDRPARKGREGRTKRSEGGSGTGSSASRRGRPHTLEELLSRLHLSQLIQVFVLNGYEDLDQFREIERGDLACLGITDPETCAKLLTAVALLHDADESDGEADTADGSGAGLRRGDHGRDSGCYPDHRCPHPPVLDENNLDTRQSTPSTDNSSGYHSRGGYNIPLGDPALTTLPRDDATLTLPRDDLPQDDPSPSQPQDTSTTTSTVISPPTESTTATETSPPESNQTEGQSYRAHPATVLPASPHTPPRQPHSHTSEHKRSEAQVDFEAKFASARRVFERDSGKAGGGTGPPGRVTGTSPPHPIQETDGKGEATVAVTEVSP</sequence>
<feature type="compositionally biased region" description="Polar residues" evidence="3">
    <location>
        <begin position="831"/>
        <end position="845"/>
    </location>
</feature>
<feature type="region of interest" description="Disordered" evidence="3">
    <location>
        <begin position="787"/>
        <end position="1013"/>
    </location>
</feature>
<dbReference type="InterPro" id="IPR001660">
    <property type="entry name" value="SAM"/>
</dbReference>